<dbReference type="InterPro" id="IPR050445">
    <property type="entry name" value="Bact_polysacc_biosynth/exp"/>
</dbReference>
<feature type="coiled-coil region" evidence="1">
    <location>
        <begin position="389"/>
        <end position="440"/>
    </location>
</feature>
<keyword evidence="2" id="KW-0812">Transmembrane</keyword>
<evidence type="ECO:0008006" key="5">
    <source>
        <dbReference type="Google" id="ProtNLM"/>
    </source>
</evidence>
<keyword evidence="2" id="KW-1133">Transmembrane helix</keyword>
<dbReference type="SUPFAM" id="SSF52540">
    <property type="entry name" value="P-loop containing nucleoside triphosphate hydrolases"/>
    <property type="match status" value="1"/>
</dbReference>
<keyword evidence="4" id="KW-1185">Reference proteome</keyword>
<keyword evidence="1" id="KW-0175">Coiled coil</keyword>
<dbReference type="Proteomes" id="UP001203607">
    <property type="component" value="Unassembled WGS sequence"/>
</dbReference>
<name>A0ABT0PTP1_9FLAO</name>
<organism evidence="3 4">
    <name type="scientific">Flagellimonas spongiicola</name>
    <dbReference type="NCBI Taxonomy" id="2942208"/>
    <lineage>
        <taxon>Bacteria</taxon>
        <taxon>Pseudomonadati</taxon>
        <taxon>Bacteroidota</taxon>
        <taxon>Flavobacteriia</taxon>
        <taxon>Flavobacteriales</taxon>
        <taxon>Flavobacteriaceae</taxon>
        <taxon>Flagellimonas</taxon>
    </lineage>
</organism>
<evidence type="ECO:0000256" key="2">
    <source>
        <dbReference type="SAM" id="Phobius"/>
    </source>
</evidence>
<gene>
    <name evidence="3" type="ORF">M3P19_11925</name>
</gene>
<protein>
    <recommendedName>
        <fullName evidence="5">Polysaccharide chain length determinant N-terminal domain-containing protein</fullName>
    </recommendedName>
</protein>
<evidence type="ECO:0000256" key="1">
    <source>
        <dbReference type="SAM" id="Coils"/>
    </source>
</evidence>
<comment type="caution">
    <text evidence="3">The sequence shown here is derived from an EMBL/GenBank/DDBJ whole genome shotgun (WGS) entry which is preliminary data.</text>
</comment>
<dbReference type="RefSeq" id="WP_249657907.1">
    <property type="nucleotide sequence ID" value="NZ_JAMFMA010000003.1"/>
</dbReference>
<evidence type="ECO:0000313" key="3">
    <source>
        <dbReference type="EMBL" id="MCL6274720.1"/>
    </source>
</evidence>
<evidence type="ECO:0000313" key="4">
    <source>
        <dbReference type="Proteomes" id="UP001203607"/>
    </source>
</evidence>
<keyword evidence="2" id="KW-0472">Membrane</keyword>
<dbReference type="EMBL" id="JAMFMA010000003">
    <property type="protein sequence ID" value="MCL6274720.1"/>
    <property type="molecule type" value="Genomic_DNA"/>
</dbReference>
<dbReference type="PANTHER" id="PTHR32309">
    <property type="entry name" value="TYROSINE-PROTEIN KINASE"/>
    <property type="match status" value="1"/>
</dbReference>
<accession>A0ABT0PTP1</accession>
<proteinExistence type="predicted"/>
<reference evidence="3 4" key="1">
    <citation type="submission" date="2022-05" db="EMBL/GenBank/DDBJ databases">
        <authorList>
            <person name="Park J.-S."/>
        </authorList>
    </citation>
    <scope>NUCLEOTIDE SEQUENCE [LARGE SCALE GENOMIC DNA]</scope>
    <source>
        <strain evidence="3 4">2012CJ35-5</strain>
    </source>
</reference>
<dbReference type="PANTHER" id="PTHR32309:SF13">
    <property type="entry name" value="FERRIC ENTEROBACTIN TRANSPORT PROTEIN FEPE"/>
    <property type="match status" value="1"/>
</dbReference>
<sequence length="743" mass="85343">MKFNLLFFVRLLVRHMGLLVAMPIILGSLVFYMTRDEPKVYNSKARVYTGIATGSNIELENTKIDFRATNTAYDNLLNLIKARTTIEIVGLKLFAQHMALDSADIKIISHAKFLKLMEDVPEEVKELVVKGDTEKTYENFVQLKEANHTNYIYKLINLDHPDYSIEKILGRIGLRRISNSDFVDIDFESEDPAICQNTLLILCETFVQLNADIKVNQSDAVVKYFQGQLNKSTDHLHDAEDELLDFNRTNNIINYYEQTKHIAAEKEEFEIKFFEVQRKFHASRAVLSVLESKLETHDRKRISSQSIMEIRKELSTLNFEVSMMTLGMEKDSVQRQKDAVEVTKKMTRIEELEGKLTAHIDTLYTTDYSTRSVASTSVLADWLQNTIEYEGYNAQLKVMEEKRKEFEKLYQEFSPLGATMKRLERKIDIAEREYLSLLHSLGLAKLRQQNVELKSNIKLTEVPFYPISPKPSKRMLLVIVAGIVGFVLVAASILVLELLDGNINTANRAEDKIELKVSSIFPVISAKNKKIDYAYLQNKAVNAISRNVILNQFKKEKENTPVVNMLFSTQENEGKTFICKHLISKLCELDYNILHVTYDDEDIGISGDFYSKIIYEISDKLYKISNVQEFDQNAEISEFNDFDFVILEIPSIIKNPFPVKLASTMDYTFLVTRANRAWGEADKNALELFNEATTGPEPTIILNGVKVLEMETVVGDLPKKRSLIRSWIKKVVQFRFFTKKTVA</sequence>
<dbReference type="InterPro" id="IPR027417">
    <property type="entry name" value="P-loop_NTPase"/>
</dbReference>
<feature type="transmembrane region" description="Helical" evidence="2">
    <location>
        <begin position="475"/>
        <end position="496"/>
    </location>
</feature>
<feature type="transmembrane region" description="Helical" evidence="2">
    <location>
        <begin position="12"/>
        <end position="34"/>
    </location>
</feature>